<dbReference type="AlphaFoldDB" id="A0A2P6NRS3"/>
<feature type="region of interest" description="Disordered" evidence="1">
    <location>
        <begin position="117"/>
        <end position="163"/>
    </location>
</feature>
<feature type="region of interest" description="Disordered" evidence="1">
    <location>
        <begin position="283"/>
        <end position="389"/>
    </location>
</feature>
<dbReference type="EMBL" id="MDYQ01000028">
    <property type="protein sequence ID" value="PRP86682.1"/>
    <property type="molecule type" value="Genomic_DNA"/>
</dbReference>
<dbReference type="InParanoid" id="A0A2P6NRS3"/>
<dbReference type="Proteomes" id="UP000241769">
    <property type="component" value="Unassembled WGS sequence"/>
</dbReference>
<evidence type="ECO:0000313" key="2">
    <source>
        <dbReference type="EMBL" id="PRP86682.1"/>
    </source>
</evidence>
<feature type="compositionally biased region" description="Basic and acidic residues" evidence="1">
    <location>
        <begin position="369"/>
        <end position="389"/>
    </location>
</feature>
<evidence type="ECO:0000313" key="3">
    <source>
        <dbReference type="Proteomes" id="UP000241769"/>
    </source>
</evidence>
<reference evidence="2 3" key="1">
    <citation type="journal article" date="2018" name="Genome Biol. Evol.">
        <title>Multiple Roots of Fruiting Body Formation in Amoebozoa.</title>
        <authorList>
            <person name="Hillmann F."/>
            <person name="Forbes G."/>
            <person name="Novohradska S."/>
            <person name="Ferling I."/>
            <person name="Riege K."/>
            <person name="Groth M."/>
            <person name="Westermann M."/>
            <person name="Marz M."/>
            <person name="Spaller T."/>
            <person name="Winckler T."/>
            <person name="Schaap P."/>
            <person name="Glockner G."/>
        </authorList>
    </citation>
    <scope>NUCLEOTIDE SEQUENCE [LARGE SCALE GENOMIC DNA]</scope>
    <source>
        <strain evidence="2 3">Jena</strain>
    </source>
</reference>
<evidence type="ECO:0000256" key="1">
    <source>
        <dbReference type="SAM" id="MobiDB-lite"/>
    </source>
</evidence>
<accession>A0A2P6NRS3</accession>
<feature type="compositionally biased region" description="Polar residues" evidence="1">
    <location>
        <begin position="304"/>
        <end position="324"/>
    </location>
</feature>
<proteinExistence type="predicted"/>
<keyword evidence="3" id="KW-1185">Reference proteome</keyword>
<gene>
    <name evidence="2" type="ORF">PROFUN_05161</name>
</gene>
<comment type="caution">
    <text evidence="2">The sequence shown here is derived from an EMBL/GenBank/DDBJ whole genome shotgun (WGS) entry which is preliminary data.</text>
</comment>
<feature type="compositionally biased region" description="Polar residues" evidence="1">
    <location>
        <begin position="150"/>
        <end position="163"/>
    </location>
</feature>
<sequence>MTEHRPLSSQLLEQHQRLLQEADAVKPREPASQVKEMTATRRATFAGGKGGGSPLTMSMSMLPPHLTNFDFDKTRHFREHSTATTTTVSTSHQENPVELILKSNFVHFHMDVNNVRSPRVERTNAETHPSISVDSLDPPKQKHHLARPRSVSNSENQTGSRSTADVDAAIIEKYLECSKDPGLFLSRVMQVLEKNNYLTGTIFQVHPQAVQIEWVHLGDHKPVSQPAEEDLVQNMMDSNIPLSRASTQNWTLPPHFAHTLIPSSPKGSEPPEDVAQFYRQELESIESQPSTSSFPSTSSKSKSLRNTQDSTTFTSYSRPTTAWGGSTIIVPHASSPGITSTGGKKAIMGGGFRSTTTSNAKVGSPKSPKNKEQTEWPDDTHTRDYRYVL</sequence>
<name>A0A2P6NRS3_9EUKA</name>
<protein>
    <submittedName>
        <fullName evidence="2">Uncharacterized protein</fullName>
    </submittedName>
</protein>
<feature type="compositionally biased region" description="Low complexity" evidence="1">
    <location>
        <begin position="285"/>
        <end position="301"/>
    </location>
</feature>
<organism evidence="2 3">
    <name type="scientific">Planoprotostelium fungivorum</name>
    <dbReference type="NCBI Taxonomy" id="1890364"/>
    <lineage>
        <taxon>Eukaryota</taxon>
        <taxon>Amoebozoa</taxon>
        <taxon>Evosea</taxon>
        <taxon>Variosea</taxon>
        <taxon>Cavosteliida</taxon>
        <taxon>Cavosteliaceae</taxon>
        <taxon>Planoprotostelium</taxon>
    </lineage>
</organism>